<sequence>MEANKDESIKCFKMAKTAFSRQDYQKALKFATKANNMFPSQEYQAFIEKCVKLAQNSPNDTPNNSNDLPNNSNDIPMNDSSSRNATEEQESLCRKIVKSKNYYEILQVQKTDSVEKIKKSYKKLALKLHPDKNPSPLASEAFKKVSTAFQCLTNPKAREEYDLYGDEERVVNHQRYQQEFVTPEQLFEAFFGIHQRGNVFHFSTRPNTAGGNNRRTGVMQFMPLLVLMIFMLIINLFSRSPQLYQFEKSTKFGKMQSTSINGVVYYVDARTFDRMYPNNTPQRIKVDFEVEYKYYENKCNDSKRENQRQIYSYLSSFRNPPAELYETPKSCKILNDLRHSYSKLLQKYEF</sequence>
<dbReference type="InterPro" id="IPR036869">
    <property type="entry name" value="J_dom_sf"/>
</dbReference>
<evidence type="ECO:0000256" key="4">
    <source>
        <dbReference type="ARBA" id="ARBA00022989"/>
    </source>
</evidence>
<evidence type="ECO:0000256" key="5">
    <source>
        <dbReference type="ARBA" id="ARBA00023136"/>
    </source>
</evidence>
<dbReference type="Proteomes" id="UP000001949">
    <property type="component" value="Unassembled WGS sequence"/>
</dbReference>
<dbReference type="InterPro" id="IPR018253">
    <property type="entry name" value="DnaJ_domain_CS"/>
</dbReference>
<dbReference type="EMBL" id="AAGK01000001">
    <property type="protein sequence ID" value="EAN34390.1"/>
    <property type="molecule type" value="Genomic_DNA"/>
</dbReference>
<evidence type="ECO:0000313" key="10">
    <source>
        <dbReference type="Proteomes" id="UP000001949"/>
    </source>
</evidence>
<name>Q4N6L8_THEPA</name>
<keyword evidence="2 7" id="KW-0812">Transmembrane</keyword>
<evidence type="ECO:0000313" key="9">
    <source>
        <dbReference type="EMBL" id="EAN34390.1"/>
    </source>
</evidence>
<dbReference type="KEGG" id="tpv:TP01_1152"/>
<evidence type="ECO:0000256" key="3">
    <source>
        <dbReference type="ARBA" id="ARBA00022824"/>
    </source>
</evidence>
<keyword evidence="5 7" id="KW-0472">Membrane</keyword>
<evidence type="ECO:0000259" key="8">
    <source>
        <dbReference type="PROSITE" id="PS50076"/>
    </source>
</evidence>
<dbReference type="PROSITE" id="PS50076">
    <property type="entry name" value="DNAJ_2"/>
    <property type="match status" value="1"/>
</dbReference>
<dbReference type="Pfam" id="PF00226">
    <property type="entry name" value="DnaJ"/>
    <property type="match status" value="1"/>
</dbReference>
<feature type="transmembrane region" description="Helical" evidence="7">
    <location>
        <begin position="221"/>
        <end position="238"/>
    </location>
</feature>
<feature type="domain" description="J" evidence="8">
    <location>
        <begin position="101"/>
        <end position="165"/>
    </location>
</feature>
<keyword evidence="3" id="KW-0256">Endoplasmic reticulum</keyword>
<dbReference type="eggNOG" id="KOG0714">
    <property type="taxonomic scope" value="Eukaryota"/>
</dbReference>
<evidence type="ECO:0000256" key="6">
    <source>
        <dbReference type="SAM" id="MobiDB-lite"/>
    </source>
</evidence>
<dbReference type="InterPro" id="IPR015399">
    <property type="entry name" value="DUF1977_DnaJ-like"/>
</dbReference>
<gene>
    <name evidence="9" type="ordered locus">TP01_1152</name>
</gene>
<evidence type="ECO:0000256" key="2">
    <source>
        <dbReference type="ARBA" id="ARBA00022692"/>
    </source>
</evidence>
<dbReference type="Gene3D" id="1.10.287.110">
    <property type="entry name" value="DnaJ domain"/>
    <property type="match status" value="1"/>
</dbReference>
<dbReference type="PRINTS" id="PR00625">
    <property type="entry name" value="JDOMAIN"/>
</dbReference>
<comment type="caution">
    <text evidence="9">The sequence shown here is derived from an EMBL/GenBank/DDBJ whole genome shotgun (WGS) entry which is preliminary data.</text>
</comment>
<dbReference type="InParanoid" id="Q4N6L8"/>
<dbReference type="AlphaFoldDB" id="Q4N6L8"/>
<dbReference type="VEuPathDB" id="PiroplasmaDB:TpMuguga_01g01152"/>
<reference evidence="9 10" key="1">
    <citation type="journal article" date="2005" name="Science">
        <title>Genome sequence of Theileria parva, a bovine pathogen that transforms lymphocytes.</title>
        <authorList>
            <person name="Gardner M.J."/>
            <person name="Bishop R."/>
            <person name="Shah T."/>
            <person name="de Villiers E.P."/>
            <person name="Carlton J.M."/>
            <person name="Hall N."/>
            <person name="Ren Q."/>
            <person name="Paulsen I.T."/>
            <person name="Pain A."/>
            <person name="Berriman M."/>
            <person name="Wilson R.J.M."/>
            <person name="Sato S."/>
            <person name="Ralph S.A."/>
            <person name="Mann D.J."/>
            <person name="Xiong Z."/>
            <person name="Shallom S.J."/>
            <person name="Weidman J."/>
            <person name="Jiang L."/>
            <person name="Lynn J."/>
            <person name="Weaver B."/>
            <person name="Shoaibi A."/>
            <person name="Domingo A.R."/>
            <person name="Wasawo D."/>
            <person name="Crabtree J."/>
            <person name="Wortman J.R."/>
            <person name="Haas B."/>
            <person name="Angiuoli S.V."/>
            <person name="Creasy T.H."/>
            <person name="Lu C."/>
            <person name="Suh B."/>
            <person name="Silva J.C."/>
            <person name="Utterback T.R."/>
            <person name="Feldblyum T.V."/>
            <person name="Pertea M."/>
            <person name="Allen J."/>
            <person name="Nierman W.C."/>
            <person name="Taracha E.L.N."/>
            <person name="Salzberg S.L."/>
            <person name="White O.R."/>
            <person name="Fitzhugh H.A."/>
            <person name="Morzaria S."/>
            <person name="Venter J.C."/>
            <person name="Fraser C.M."/>
            <person name="Nene V."/>
        </authorList>
    </citation>
    <scope>NUCLEOTIDE SEQUENCE [LARGE SCALE GENOMIC DNA]</scope>
    <source>
        <strain evidence="9 10">Muguga</strain>
    </source>
</reference>
<dbReference type="Pfam" id="PF09320">
    <property type="entry name" value="DUF1977"/>
    <property type="match status" value="1"/>
</dbReference>
<protein>
    <recommendedName>
        <fullName evidence="8">J domain-containing protein</fullName>
    </recommendedName>
</protein>
<dbReference type="PROSITE" id="PS00636">
    <property type="entry name" value="DNAJ_1"/>
    <property type="match status" value="1"/>
</dbReference>
<dbReference type="STRING" id="5875.Q4N6L8"/>
<dbReference type="GO" id="GO:0005789">
    <property type="term" value="C:endoplasmic reticulum membrane"/>
    <property type="evidence" value="ECO:0007669"/>
    <property type="project" value="UniProtKB-SubCell"/>
</dbReference>
<dbReference type="InterPro" id="IPR051100">
    <property type="entry name" value="DnaJ_subfamily_B/C"/>
</dbReference>
<accession>Q4N6L8</accession>
<dbReference type="CDD" id="cd06257">
    <property type="entry name" value="DnaJ"/>
    <property type="match status" value="1"/>
</dbReference>
<comment type="subcellular location">
    <subcellularLocation>
        <location evidence="1">Endoplasmic reticulum membrane</location>
        <topology evidence="1">Single-pass membrane protein</topology>
    </subcellularLocation>
</comment>
<dbReference type="OMA" id="ARSREHN"/>
<evidence type="ECO:0000256" key="7">
    <source>
        <dbReference type="SAM" id="Phobius"/>
    </source>
</evidence>
<dbReference type="GeneID" id="3503276"/>
<keyword evidence="10" id="KW-1185">Reference proteome</keyword>
<dbReference type="SUPFAM" id="SSF46565">
    <property type="entry name" value="Chaperone J-domain"/>
    <property type="match status" value="1"/>
</dbReference>
<evidence type="ECO:0000256" key="1">
    <source>
        <dbReference type="ARBA" id="ARBA00004389"/>
    </source>
</evidence>
<keyword evidence="4 7" id="KW-1133">Transmembrane helix</keyword>
<dbReference type="FunCoup" id="Q4N6L8">
    <property type="interactions" value="116"/>
</dbReference>
<dbReference type="SMART" id="SM00271">
    <property type="entry name" value="DnaJ"/>
    <property type="match status" value="1"/>
</dbReference>
<feature type="region of interest" description="Disordered" evidence="6">
    <location>
        <begin position="56"/>
        <end position="90"/>
    </location>
</feature>
<dbReference type="InterPro" id="IPR001623">
    <property type="entry name" value="DnaJ_domain"/>
</dbReference>
<proteinExistence type="predicted"/>
<organism evidence="9 10">
    <name type="scientific">Theileria parva</name>
    <name type="common">East coast fever infection agent</name>
    <dbReference type="NCBI Taxonomy" id="5875"/>
    <lineage>
        <taxon>Eukaryota</taxon>
        <taxon>Sar</taxon>
        <taxon>Alveolata</taxon>
        <taxon>Apicomplexa</taxon>
        <taxon>Aconoidasida</taxon>
        <taxon>Piroplasmida</taxon>
        <taxon>Theileriidae</taxon>
        <taxon>Theileria</taxon>
    </lineage>
</organism>
<feature type="compositionally biased region" description="Low complexity" evidence="6">
    <location>
        <begin position="56"/>
        <end position="74"/>
    </location>
</feature>
<dbReference type="PANTHER" id="PTHR43908">
    <property type="entry name" value="AT29763P-RELATED"/>
    <property type="match status" value="1"/>
</dbReference>